<reference evidence="2" key="1">
    <citation type="submission" date="2023-03" db="EMBL/GenBank/DDBJ databases">
        <title>Stygiobacter electus gen. nov., sp. nov., facultatively anaerobic thermotolerant bacterium of the class Ignavibacteria from a well of Yessentuki mineral water deposit.</title>
        <authorList>
            <person name="Podosokorskaya O.A."/>
            <person name="Elcheninov A.G."/>
            <person name="Petrova N.F."/>
            <person name="Zavarzina D.G."/>
            <person name="Kublanov I.V."/>
            <person name="Merkel A.Y."/>
        </authorList>
    </citation>
    <scope>NUCLEOTIDE SEQUENCE</scope>
    <source>
        <strain evidence="2">09-Me</strain>
    </source>
</reference>
<dbReference type="RefSeq" id="WP_321534530.1">
    <property type="nucleotide sequence ID" value="NZ_JARGDL010000001.1"/>
</dbReference>
<protein>
    <submittedName>
        <fullName evidence="2">Lysophospholipid acyltransferase family protein</fullName>
    </submittedName>
</protein>
<accession>A0AAE3P0V4</accession>
<dbReference type="Proteomes" id="UP001221302">
    <property type="component" value="Unassembled WGS sequence"/>
</dbReference>
<evidence type="ECO:0000313" key="2">
    <source>
        <dbReference type="EMBL" id="MDF1610765.1"/>
    </source>
</evidence>
<dbReference type="GO" id="GO:0016746">
    <property type="term" value="F:acyltransferase activity"/>
    <property type="evidence" value="ECO:0007669"/>
    <property type="project" value="UniProtKB-KW"/>
</dbReference>
<dbReference type="Pfam" id="PF04028">
    <property type="entry name" value="DUF374"/>
    <property type="match status" value="1"/>
</dbReference>
<gene>
    <name evidence="2" type="ORF">P0M35_01260</name>
</gene>
<evidence type="ECO:0000313" key="3">
    <source>
        <dbReference type="Proteomes" id="UP001221302"/>
    </source>
</evidence>
<keyword evidence="2" id="KW-0012">Acyltransferase</keyword>
<dbReference type="CDD" id="cd07983">
    <property type="entry name" value="LPLAT_DUF374-like"/>
    <property type="match status" value="1"/>
</dbReference>
<dbReference type="InterPro" id="IPR007172">
    <property type="entry name" value="DUF374"/>
</dbReference>
<keyword evidence="3" id="KW-1185">Reference proteome</keyword>
<dbReference type="EMBL" id="JARGDL010000001">
    <property type="protein sequence ID" value="MDF1610765.1"/>
    <property type="molecule type" value="Genomic_DNA"/>
</dbReference>
<evidence type="ECO:0000259" key="1">
    <source>
        <dbReference type="Pfam" id="PF04028"/>
    </source>
</evidence>
<name>A0AAE3P0V4_9BACT</name>
<proteinExistence type="predicted"/>
<sequence length="219" mass="25108">MKLNNTQKNFLRFAGIKFSSFLIDVLLKTVRIKVHNFEVIKNLEKVNKNYIVAFWHGSMLIGWYLQKNKKFAALVSKSKDGDILTSILKKWNFYVVRGSSSKGGHDALDEMIKLIQNNYNLAITPDGPTGPIYKMKPGAVIVSHRIQVPLILLGIGIKNKWQLKSWDQFEIPKPFSKVEVIYSDPIFINKDSNREDISIIINECEVKLNELQNQANKLC</sequence>
<comment type="caution">
    <text evidence="2">The sequence shown here is derived from an EMBL/GenBank/DDBJ whole genome shotgun (WGS) entry which is preliminary data.</text>
</comment>
<organism evidence="2 3">
    <name type="scientific">Stygiobacter electus</name>
    <dbReference type="NCBI Taxonomy" id="3032292"/>
    <lineage>
        <taxon>Bacteria</taxon>
        <taxon>Pseudomonadati</taxon>
        <taxon>Ignavibacteriota</taxon>
        <taxon>Ignavibacteria</taxon>
        <taxon>Ignavibacteriales</taxon>
        <taxon>Melioribacteraceae</taxon>
        <taxon>Stygiobacter</taxon>
    </lineage>
</organism>
<dbReference type="AlphaFoldDB" id="A0AAE3P0V4"/>
<keyword evidence="2" id="KW-0808">Transferase</keyword>
<feature type="domain" description="DUF374" evidence="1">
    <location>
        <begin position="64"/>
        <end position="131"/>
    </location>
</feature>